<dbReference type="InterPro" id="IPR018937">
    <property type="entry name" value="MMgT"/>
</dbReference>
<dbReference type="EMBL" id="LHPM01000011">
    <property type="protein sequence ID" value="OAL67106.1"/>
    <property type="molecule type" value="Genomic_DNA"/>
</dbReference>
<dbReference type="PANTHER" id="PTHR11595">
    <property type="entry name" value="EF-HAND AND COILED-COIL DOMAIN-CONTAINING FAMILY MEMBER"/>
    <property type="match status" value="1"/>
</dbReference>
<comment type="similarity">
    <text evidence="3">Belongs to the EF-1-beta/EF-1-delta family.</text>
</comment>
<dbReference type="Gene3D" id="1.20.1050.130">
    <property type="match status" value="1"/>
</dbReference>
<dbReference type="InterPro" id="IPR014717">
    <property type="entry name" value="Transl_elong_EF1B/ribsomal_bS6"/>
</dbReference>
<reference evidence="11 12" key="1">
    <citation type="submission" date="2016-05" db="EMBL/GenBank/DDBJ databases">
        <title>Genome sequencing of Trichophyton rubrum CMCC(F)T1i isolated from hair.</title>
        <authorList>
            <person name="Zhan P."/>
            <person name="Tao Y."/>
            <person name="Liu W."/>
        </authorList>
    </citation>
    <scope>NUCLEOTIDE SEQUENCE [LARGE SCALE GENOMIC DNA]</scope>
    <source>
        <strain evidence="12">CMCC(F)T1i</strain>
    </source>
</reference>
<feature type="domain" description="Translation elongation factor EF1B beta/delta subunit guanine nucleotide exchange" evidence="10">
    <location>
        <begin position="141"/>
        <end position="224"/>
    </location>
</feature>
<protein>
    <submittedName>
        <fullName evidence="11">Elongation factor 1-beta</fullName>
    </submittedName>
</protein>
<gene>
    <name evidence="11" type="ORF">A7C99_1521</name>
</gene>
<organism evidence="11 12">
    <name type="scientific">Trichophyton rubrum</name>
    <name type="common">Athlete's foot fungus</name>
    <name type="synonym">Epidermophyton rubrum</name>
    <dbReference type="NCBI Taxonomy" id="5551"/>
    <lineage>
        <taxon>Eukaryota</taxon>
        <taxon>Fungi</taxon>
        <taxon>Dikarya</taxon>
        <taxon>Ascomycota</taxon>
        <taxon>Pezizomycotina</taxon>
        <taxon>Eurotiomycetes</taxon>
        <taxon>Eurotiomycetidae</taxon>
        <taxon>Onygenales</taxon>
        <taxon>Arthrodermataceae</taxon>
        <taxon>Trichophyton</taxon>
    </lineage>
</organism>
<dbReference type="VEuPathDB" id="FungiDB:TERG_07950"/>
<dbReference type="GO" id="GO:0012505">
    <property type="term" value="C:endomembrane system"/>
    <property type="evidence" value="ECO:0007669"/>
    <property type="project" value="UniProtKB-SubCell"/>
</dbReference>
<keyword evidence="6" id="KW-0648">Protein biosynthesis</keyword>
<dbReference type="SUPFAM" id="SSF54984">
    <property type="entry name" value="eEF-1beta-like"/>
    <property type="match status" value="1"/>
</dbReference>
<keyword evidence="5 11" id="KW-0251">Elongation factor</keyword>
<evidence type="ECO:0000256" key="6">
    <source>
        <dbReference type="ARBA" id="ARBA00022917"/>
    </source>
</evidence>
<dbReference type="GO" id="GO:0005085">
    <property type="term" value="F:guanyl-nucleotide exchange factor activity"/>
    <property type="evidence" value="ECO:0007669"/>
    <property type="project" value="TreeGrafter"/>
</dbReference>
<dbReference type="Pfam" id="PF10587">
    <property type="entry name" value="EF-1_beta_acid"/>
    <property type="match status" value="1"/>
</dbReference>
<evidence type="ECO:0000256" key="4">
    <source>
        <dbReference type="ARBA" id="ARBA00022692"/>
    </source>
</evidence>
<evidence type="ECO:0000259" key="10">
    <source>
        <dbReference type="SMART" id="SM00888"/>
    </source>
</evidence>
<dbReference type="GO" id="GO:0005853">
    <property type="term" value="C:eukaryotic translation elongation factor 1 complex"/>
    <property type="evidence" value="ECO:0007669"/>
    <property type="project" value="InterPro"/>
</dbReference>
<dbReference type="Proteomes" id="UP000243015">
    <property type="component" value="Unassembled WGS sequence"/>
</dbReference>
<sequence length="380" mass="42197">MGFADFSTDSGLAIADSFFSRRTYVEGYEPTQADVVTFKAFKSEPDASKYPHVARWYKHAASFESEFATLPGDASKEYTAYGPENSELPINTKEEAPAAEDEDDIDLFDSEDEDPEVVAERERNLAAYRAKKASKPKPIAKSIVTLDVKPWDDETNLTELEAHVRSIEKDGLVWSGSKLVPVGFGIKKLQINLVIEDEKISLSDLQEEIEGFEDHVQSTDVDKHPPSSSFEASAITTRSVNIVTTSNKRQQDTKAQHIALPQIMSLSRLIVGFGLLLLAHAGYSTHEHSTLYGSLHSLPADITLETLVSVIMVMAGLVMGSEKLRPISWSSWAGEIEKRGGAENPFKGLEERMGFLDIRAKRREFADWIREKGVSADLKQ</sequence>
<keyword evidence="4" id="KW-0812">Transmembrane</keyword>
<comment type="similarity">
    <text evidence="2">Belongs to the membrane magnesium transporter (TC 1.A.67) family.</text>
</comment>
<name>A0A178F576_TRIRU</name>
<evidence type="ECO:0000313" key="11">
    <source>
        <dbReference type="EMBL" id="OAL67106.1"/>
    </source>
</evidence>
<evidence type="ECO:0000256" key="2">
    <source>
        <dbReference type="ARBA" id="ARBA00006109"/>
    </source>
</evidence>
<dbReference type="SMART" id="SM00888">
    <property type="entry name" value="EF1_GNE"/>
    <property type="match status" value="1"/>
</dbReference>
<dbReference type="Gene3D" id="3.30.70.60">
    <property type="match status" value="1"/>
</dbReference>
<feature type="region of interest" description="Disordered" evidence="9">
    <location>
        <begin position="79"/>
        <end position="114"/>
    </location>
</feature>
<dbReference type="GO" id="GO:0005829">
    <property type="term" value="C:cytosol"/>
    <property type="evidence" value="ECO:0007669"/>
    <property type="project" value="TreeGrafter"/>
</dbReference>
<dbReference type="InterPro" id="IPR018940">
    <property type="entry name" value="EF-1_beta_acid_region_euk"/>
</dbReference>
<evidence type="ECO:0000256" key="5">
    <source>
        <dbReference type="ARBA" id="ARBA00022768"/>
    </source>
</evidence>
<dbReference type="InterPro" id="IPR036219">
    <property type="entry name" value="eEF-1beta-like_sf"/>
</dbReference>
<proteinExistence type="inferred from homology"/>
<keyword evidence="7" id="KW-1133">Transmembrane helix</keyword>
<dbReference type="SUPFAM" id="SSF47616">
    <property type="entry name" value="GST C-terminal domain-like"/>
    <property type="match status" value="1"/>
</dbReference>
<evidence type="ECO:0000256" key="1">
    <source>
        <dbReference type="ARBA" id="ARBA00004127"/>
    </source>
</evidence>
<dbReference type="InterPro" id="IPR014038">
    <property type="entry name" value="EF1B_bsu/dsu_GNE"/>
</dbReference>
<keyword evidence="8" id="KW-0472">Membrane</keyword>
<evidence type="ECO:0000313" key="12">
    <source>
        <dbReference type="Proteomes" id="UP000243015"/>
    </source>
</evidence>
<dbReference type="PANTHER" id="PTHR11595:SF21">
    <property type="entry name" value="ELONGATION FACTOR 1-BETA"/>
    <property type="match status" value="1"/>
</dbReference>
<dbReference type="InterPro" id="IPR049720">
    <property type="entry name" value="EF1B_bsu/dsu"/>
</dbReference>
<dbReference type="Pfam" id="PF00736">
    <property type="entry name" value="EF1_GNE"/>
    <property type="match status" value="1"/>
</dbReference>
<accession>A0A178F576</accession>
<dbReference type="Pfam" id="PF10270">
    <property type="entry name" value="MMgT"/>
    <property type="match status" value="1"/>
</dbReference>
<comment type="caution">
    <text evidence="11">The sequence shown here is derived from an EMBL/GenBank/DDBJ whole genome shotgun (WGS) entry which is preliminary data.</text>
</comment>
<dbReference type="VEuPathDB" id="FungiDB:TERG_07951"/>
<evidence type="ECO:0000256" key="9">
    <source>
        <dbReference type="SAM" id="MobiDB-lite"/>
    </source>
</evidence>
<dbReference type="CDD" id="cd00292">
    <property type="entry name" value="EF1B"/>
    <property type="match status" value="1"/>
</dbReference>
<comment type="subcellular location">
    <subcellularLocation>
        <location evidence="1">Endomembrane system</location>
        <topology evidence="1">Multi-pass membrane protein</topology>
    </subcellularLocation>
</comment>
<feature type="compositionally biased region" description="Acidic residues" evidence="9">
    <location>
        <begin position="97"/>
        <end position="114"/>
    </location>
</feature>
<dbReference type="GO" id="GO:0003746">
    <property type="term" value="F:translation elongation factor activity"/>
    <property type="evidence" value="ECO:0007669"/>
    <property type="project" value="UniProtKB-KW"/>
</dbReference>
<dbReference type="AlphaFoldDB" id="A0A178F576"/>
<evidence type="ECO:0000256" key="7">
    <source>
        <dbReference type="ARBA" id="ARBA00022989"/>
    </source>
</evidence>
<dbReference type="InterPro" id="IPR036282">
    <property type="entry name" value="Glutathione-S-Trfase_C_sf"/>
</dbReference>
<evidence type="ECO:0000256" key="8">
    <source>
        <dbReference type="ARBA" id="ARBA00023136"/>
    </source>
</evidence>
<evidence type="ECO:0000256" key="3">
    <source>
        <dbReference type="ARBA" id="ARBA00007411"/>
    </source>
</evidence>
<dbReference type="FunFam" id="3.30.70.60:FF:000001">
    <property type="entry name" value="Elongation factor 1-beta 1 like"/>
    <property type="match status" value="1"/>
</dbReference>